<organism evidence="2">
    <name type="scientific">Wolbachia endosymbiont of Armadillidium arcangelii</name>
    <dbReference type="NCBI Taxonomy" id="3158571"/>
    <lineage>
        <taxon>Bacteria</taxon>
        <taxon>Pseudomonadati</taxon>
        <taxon>Pseudomonadota</taxon>
        <taxon>Alphaproteobacteria</taxon>
        <taxon>Rickettsiales</taxon>
        <taxon>Anaplasmataceae</taxon>
        <taxon>Wolbachieae</taxon>
        <taxon>Wolbachia</taxon>
    </lineage>
</organism>
<evidence type="ECO:0000313" key="2">
    <source>
        <dbReference type="EMBL" id="XBS67151.1"/>
    </source>
</evidence>
<dbReference type="PANTHER" id="PTHR46564">
    <property type="entry name" value="TRANSPOSASE"/>
    <property type="match status" value="1"/>
</dbReference>
<feature type="domain" description="Tc1-like transposase DDE" evidence="1">
    <location>
        <begin position="9"/>
        <end position="72"/>
    </location>
</feature>
<reference evidence="2" key="1">
    <citation type="submission" date="2024-06" db="EMBL/GenBank/DDBJ databases">
        <authorList>
            <person name="Dussert Y."/>
            <person name="Peccoud J."/>
            <person name="Pigeault R."/>
        </authorList>
    </citation>
    <scope>NUCLEOTIDE SEQUENCE</scope>
    <source>
        <strain evidence="2">WArc</strain>
    </source>
</reference>
<dbReference type="GO" id="GO:0003676">
    <property type="term" value="F:nucleic acid binding"/>
    <property type="evidence" value="ECO:0007669"/>
    <property type="project" value="InterPro"/>
</dbReference>
<gene>
    <name evidence="2" type="ORF">ABLO99_08515</name>
</gene>
<dbReference type="Gene3D" id="3.30.420.10">
    <property type="entry name" value="Ribonuclease H-like superfamily/Ribonuclease H"/>
    <property type="match status" value="1"/>
</dbReference>
<dbReference type="RefSeq" id="WP_153295514.1">
    <property type="nucleotide sequence ID" value="NZ_CP157942.1"/>
</dbReference>
<sequence>MKEKPWMGIVTAKYLKHTSKIGLSQYKNLIILDNASFHKSERTKKLIESVECKVLFLPPYSPDLNPIEKFWFAIT</sequence>
<dbReference type="Pfam" id="PF13358">
    <property type="entry name" value="DDE_3"/>
    <property type="match status" value="1"/>
</dbReference>
<dbReference type="PANTHER" id="PTHR46564:SF1">
    <property type="entry name" value="TRANSPOSASE"/>
    <property type="match status" value="1"/>
</dbReference>
<dbReference type="AlphaFoldDB" id="A0AAU7Q2C5"/>
<name>A0AAU7Q2C5_9RICK</name>
<protein>
    <submittedName>
        <fullName evidence="2">Transposase</fullName>
    </submittedName>
</protein>
<dbReference type="InterPro" id="IPR038717">
    <property type="entry name" value="Tc1-like_DDE_dom"/>
</dbReference>
<proteinExistence type="predicted"/>
<dbReference type="InterPro" id="IPR036397">
    <property type="entry name" value="RNaseH_sf"/>
</dbReference>
<dbReference type="EMBL" id="CP157942">
    <property type="protein sequence ID" value="XBS67151.1"/>
    <property type="molecule type" value="Genomic_DNA"/>
</dbReference>
<evidence type="ECO:0000259" key="1">
    <source>
        <dbReference type="Pfam" id="PF13358"/>
    </source>
</evidence>
<accession>A0AAU7Q2C5</accession>